<dbReference type="GO" id="GO:0016491">
    <property type="term" value="F:oxidoreductase activity"/>
    <property type="evidence" value="ECO:0007669"/>
    <property type="project" value="UniProtKB-KW"/>
</dbReference>
<dbReference type="Proteomes" id="UP001580407">
    <property type="component" value="Unassembled WGS sequence"/>
</dbReference>
<organism evidence="5 6">
    <name type="scientific">Paenibacillus terreus</name>
    <dbReference type="NCBI Taxonomy" id="1387834"/>
    <lineage>
        <taxon>Bacteria</taxon>
        <taxon>Bacillati</taxon>
        <taxon>Bacillota</taxon>
        <taxon>Bacilli</taxon>
        <taxon>Bacillales</taxon>
        <taxon>Paenibacillaceae</taxon>
        <taxon>Paenibacillus</taxon>
    </lineage>
</organism>
<dbReference type="EMBL" id="JBHILM010000017">
    <property type="protein sequence ID" value="MFB5682469.1"/>
    <property type="molecule type" value="Genomic_DNA"/>
</dbReference>
<dbReference type="RefSeq" id="WP_375526218.1">
    <property type="nucleotide sequence ID" value="NZ_JBHILM010000017.1"/>
</dbReference>
<comment type="cofactor">
    <cofactor evidence="1">
        <name>FMN</name>
        <dbReference type="ChEBI" id="CHEBI:58210"/>
    </cofactor>
</comment>
<keyword evidence="2" id="KW-0285">Flavoprotein</keyword>
<sequence>MHKVINPNILYFGTPVVLISTQNEDGSSNLAPMSSAWWLNQSCMLGMSSKSQTVQNMLRERECVLNLPSEDLVSAVDRLALFTGKDPVPESKAQRGYRYEPDKFGIAKLTKQPADIVKAMRVRECPVQLEASVEQVHSFELPSSLMAIEVKILKVHVAEELLMDGEQHYIDPEKWKPLIMNFCEYFGLGGKLHPSRLATIFAPPVTDKRH</sequence>
<dbReference type="Pfam" id="PF01613">
    <property type="entry name" value="Flavin_Reduct"/>
    <property type="match status" value="1"/>
</dbReference>
<dbReference type="EC" id="1.5.1.-" evidence="5"/>
<dbReference type="PANTHER" id="PTHR43567">
    <property type="entry name" value="FLAVOREDOXIN-RELATED-RELATED"/>
    <property type="match status" value="1"/>
</dbReference>
<evidence type="ECO:0000256" key="1">
    <source>
        <dbReference type="ARBA" id="ARBA00001917"/>
    </source>
</evidence>
<dbReference type="InterPro" id="IPR052174">
    <property type="entry name" value="Flavoredoxin"/>
</dbReference>
<gene>
    <name evidence="5" type="ORF">ACE3NQ_16200</name>
</gene>
<keyword evidence="6" id="KW-1185">Reference proteome</keyword>
<name>A0ABV5B9U5_9BACL</name>
<accession>A0ABV5B9U5</accession>
<evidence type="ECO:0000256" key="3">
    <source>
        <dbReference type="ARBA" id="ARBA00038054"/>
    </source>
</evidence>
<evidence type="ECO:0000313" key="6">
    <source>
        <dbReference type="Proteomes" id="UP001580407"/>
    </source>
</evidence>
<evidence type="ECO:0000259" key="4">
    <source>
        <dbReference type="Pfam" id="PF01613"/>
    </source>
</evidence>
<dbReference type="PANTHER" id="PTHR43567:SF1">
    <property type="entry name" value="FLAVOREDOXIN"/>
    <property type="match status" value="1"/>
</dbReference>
<comment type="similarity">
    <text evidence="3">Belongs to the flavoredoxin family.</text>
</comment>
<keyword evidence="5" id="KW-0560">Oxidoreductase</keyword>
<comment type="caution">
    <text evidence="5">The sequence shown here is derived from an EMBL/GenBank/DDBJ whole genome shotgun (WGS) entry which is preliminary data.</text>
</comment>
<proteinExistence type="inferred from homology"/>
<dbReference type="InterPro" id="IPR002563">
    <property type="entry name" value="Flavin_Rdtase-like_dom"/>
</dbReference>
<dbReference type="InterPro" id="IPR012349">
    <property type="entry name" value="Split_barrel_FMN-bd"/>
</dbReference>
<evidence type="ECO:0000313" key="5">
    <source>
        <dbReference type="EMBL" id="MFB5682469.1"/>
    </source>
</evidence>
<dbReference type="Gene3D" id="2.30.110.10">
    <property type="entry name" value="Electron Transport, Fmn-binding Protein, Chain A"/>
    <property type="match status" value="1"/>
</dbReference>
<reference evidence="5 6" key="1">
    <citation type="submission" date="2024-09" db="EMBL/GenBank/DDBJ databases">
        <authorList>
            <person name="Ruan L."/>
        </authorList>
    </citation>
    <scope>NUCLEOTIDE SEQUENCE [LARGE SCALE GENOMIC DNA]</scope>
    <source>
        <strain evidence="5 6">D33</strain>
    </source>
</reference>
<protein>
    <submittedName>
        <fullName evidence="5">Flavin reductase family protein</fullName>
        <ecNumber evidence="5">1.5.1.-</ecNumber>
    </submittedName>
</protein>
<evidence type="ECO:0000256" key="2">
    <source>
        <dbReference type="ARBA" id="ARBA00022630"/>
    </source>
</evidence>
<dbReference type="SUPFAM" id="SSF50475">
    <property type="entry name" value="FMN-binding split barrel"/>
    <property type="match status" value="1"/>
</dbReference>
<feature type="domain" description="Flavin reductase like" evidence="4">
    <location>
        <begin position="12"/>
        <end position="158"/>
    </location>
</feature>